<feature type="binding site" evidence="3">
    <location>
        <position position="358"/>
    </location>
    <ligand>
        <name>Zn(2+)</name>
        <dbReference type="ChEBI" id="CHEBI:29105"/>
        <label>2</label>
    </ligand>
</feature>
<keyword evidence="4" id="KW-1015">Disulfide bond</keyword>
<comment type="caution">
    <text evidence="6">The sequence shown here is derived from an EMBL/GenBank/DDBJ whole genome shotgun (WGS) entry which is preliminary data.</text>
</comment>
<feature type="binding site" evidence="3">
    <location>
        <position position="79"/>
    </location>
    <ligand>
        <name>Zn(2+)</name>
        <dbReference type="ChEBI" id="CHEBI:29105"/>
        <label>2</label>
    </ligand>
</feature>
<dbReference type="Gene3D" id="3.40.720.10">
    <property type="entry name" value="Alkaline Phosphatase, subunit A"/>
    <property type="match status" value="1"/>
</dbReference>
<keyword evidence="1" id="KW-0597">Phosphoprotein</keyword>
<feature type="binding site" evidence="3">
    <location>
        <position position="362"/>
    </location>
    <ligand>
        <name>Zn(2+)</name>
        <dbReference type="ChEBI" id="CHEBI:29105"/>
        <label>2</label>
    </ligand>
</feature>
<keyword evidence="3" id="KW-0460">Magnesium</keyword>
<evidence type="ECO:0000313" key="6">
    <source>
        <dbReference type="EMBL" id="TFV96938.1"/>
    </source>
</evidence>
<dbReference type="InterPro" id="IPR001952">
    <property type="entry name" value="Alkaline_phosphatase"/>
</dbReference>
<keyword evidence="7" id="KW-1185">Reference proteome</keyword>
<feature type="binding site" evidence="3">
    <location>
        <position position="185"/>
    </location>
    <ligand>
        <name>Mg(2+)</name>
        <dbReference type="ChEBI" id="CHEBI:18420"/>
    </ligand>
</feature>
<accession>A0A4Y9QYU8</accession>
<dbReference type="InterPro" id="IPR017850">
    <property type="entry name" value="Alkaline_phosphatase_core_sf"/>
</dbReference>
<comment type="cofactor">
    <cofactor evidence="3">
        <name>Zn(2+)</name>
        <dbReference type="ChEBI" id="CHEBI:29105"/>
    </cofactor>
    <text evidence="3">Binds 2 Zn(2+) ions.</text>
</comment>
<feature type="binding site" evidence="3">
    <location>
        <position position="187"/>
    </location>
    <ligand>
        <name>Mg(2+)</name>
        <dbReference type="ChEBI" id="CHEBI:18420"/>
    </ligand>
</feature>
<feature type="binding site" evidence="3">
    <location>
        <position position="442"/>
    </location>
    <ligand>
        <name>Zn(2+)</name>
        <dbReference type="ChEBI" id="CHEBI:29105"/>
        <label>2</label>
    </ligand>
</feature>
<sequence length="507" mass="51433">MPFRPTSRAIGRAGAAVGVLGLAAALVVGGSLAATATSQPTPDQTGGAARNHGLDQTLTIAGALASGTKARNVILLIGDGMGDSEITIARDYLYGAGGRLPGIDALPLTGQYTTYSLYKDGDPLAGKPDYTPDSAATGTAWATGTKTYDNAISVDIHNKAQKTLLELAKTQGLRTGNVSTAEIQDATPAVQVAHVAARSCYGPDSPTCGADALVAGGAGSISEQLLDTRPDLTLGGGAATFTQTAKAGEWNGQTLFAQAADRGYQVVKDAASLAAVKKASQESPVLGLFADGNFPTRFAASTATVGGSGGPATTCTPNPAYLGSGLTLSDLTKKSISLLNDKKAKKGFFLQVEGASIDKRDHAADACGQIGETQDLDEAVQAALAFAKTDRNTLVIVTADHAHSSQIVDGATPGLGSALTTVEGSPLRISYGTAAAGGSQQHTGSQLRIAAYGPGAANVVGLTDQTDTFFTISNALRLNGSLAVEWPVKHGHGSKNWWNSKGGKGGH</sequence>
<reference evidence="6 7" key="1">
    <citation type="journal article" date="2018" name="J. Microbiol.">
        <title>Leifsonia flava sp. nov., a novel actinobacterium isolated from the rhizosphere of Aquilegia viridiflora.</title>
        <authorList>
            <person name="Cai Y."/>
            <person name="Tao W.Z."/>
            <person name="Ma Y.J."/>
            <person name="Cheng J."/>
            <person name="Zhang M.Y."/>
            <person name="Zhang Y.X."/>
        </authorList>
    </citation>
    <scope>NUCLEOTIDE SEQUENCE [LARGE SCALE GENOMIC DNA]</scope>
    <source>
        <strain evidence="6 7">SYP-B2174</strain>
    </source>
</reference>
<dbReference type="SMART" id="SM00098">
    <property type="entry name" value="alkPPc"/>
    <property type="match status" value="1"/>
</dbReference>
<feature type="binding site" evidence="3">
    <location>
        <position position="401"/>
    </location>
    <ligand>
        <name>Zn(2+)</name>
        <dbReference type="ChEBI" id="CHEBI:29105"/>
        <label>2</label>
    </ligand>
</feature>
<evidence type="ECO:0000256" key="5">
    <source>
        <dbReference type="RuleBase" id="RU003946"/>
    </source>
</evidence>
<organism evidence="6 7">
    <name type="scientific">Orlajensenia leifsoniae</name>
    <dbReference type="NCBI Taxonomy" id="2561933"/>
    <lineage>
        <taxon>Bacteria</taxon>
        <taxon>Bacillati</taxon>
        <taxon>Actinomycetota</taxon>
        <taxon>Actinomycetes</taxon>
        <taxon>Micrococcales</taxon>
        <taxon>Microbacteriaceae</taxon>
        <taxon>Orlajensenia</taxon>
    </lineage>
</organism>
<dbReference type="NCBIfam" id="NF007810">
    <property type="entry name" value="PRK10518.1"/>
    <property type="match status" value="1"/>
</dbReference>
<dbReference type="Pfam" id="PF00245">
    <property type="entry name" value="Alk_phosphatase"/>
    <property type="match status" value="2"/>
</dbReference>
<feature type="binding site" evidence="3">
    <location>
        <position position="400"/>
    </location>
    <ligand>
        <name>Zn(2+)</name>
        <dbReference type="ChEBI" id="CHEBI:29105"/>
        <label>2</label>
    </ligand>
</feature>
<keyword evidence="3" id="KW-0479">Metal-binding</keyword>
<dbReference type="Proteomes" id="UP000298127">
    <property type="component" value="Unassembled WGS sequence"/>
</dbReference>
<keyword evidence="3" id="KW-0862">Zinc</keyword>
<feature type="disulfide bond" evidence="4">
    <location>
        <begin position="315"/>
        <end position="367"/>
    </location>
</feature>
<proteinExistence type="inferred from homology"/>
<dbReference type="GO" id="GO:0046872">
    <property type="term" value="F:metal ion binding"/>
    <property type="evidence" value="ECO:0007669"/>
    <property type="project" value="UniProtKB-KW"/>
</dbReference>
<dbReference type="SUPFAM" id="SSF53649">
    <property type="entry name" value="Alkaline phosphatase-like"/>
    <property type="match status" value="1"/>
</dbReference>
<evidence type="ECO:0000256" key="2">
    <source>
        <dbReference type="PIRSR" id="PIRSR601952-1"/>
    </source>
</evidence>
<comment type="cofactor">
    <cofactor evidence="3">
        <name>Mg(2+)</name>
        <dbReference type="ChEBI" id="CHEBI:18420"/>
    </cofactor>
    <text evidence="3">Binds 1 Mg(2+) ion.</text>
</comment>
<keyword evidence="6" id="KW-0378">Hydrolase</keyword>
<dbReference type="EMBL" id="SPQZ01000004">
    <property type="protein sequence ID" value="TFV96938.1"/>
    <property type="molecule type" value="Genomic_DNA"/>
</dbReference>
<evidence type="ECO:0000256" key="4">
    <source>
        <dbReference type="PIRSR" id="PIRSR601952-3"/>
    </source>
</evidence>
<feature type="binding site" evidence="3">
    <location>
        <position position="79"/>
    </location>
    <ligand>
        <name>Mg(2+)</name>
        <dbReference type="ChEBI" id="CHEBI:18420"/>
    </ligand>
</feature>
<comment type="similarity">
    <text evidence="5">Belongs to the alkaline phosphatase family.</text>
</comment>
<evidence type="ECO:0000313" key="7">
    <source>
        <dbReference type="Proteomes" id="UP000298127"/>
    </source>
</evidence>
<name>A0A4Y9QYU8_9MICO</name>
<evidence type="ECO:0000256" key="3">
    <source>
        <dbReference type="PIRSR" id="PIRSR601952-2"/>
    </source>
</evidence>
<dbReference type="PANTHER" id="PTHR11596:SF5">
    <property type="entry name" value="ALKALINE PHOSPHATASE"/>
    <property type="match status" value="1"/>
</dbReference>
<protein>
    <submittedName>
        <fullName evidence="6">Alkaline phosphatase</fullName>
        <ecNumber evidence="6">3.1.3.1</ecNumber>
    </submittedName>
</protein>
<gene>
    <name evidence="6" type="primary">phoA</name>
    <name evidence="6" type="ORF">E4M00_12820</name>
</gene>
<evidence type="ECO:0000256" key="1">
    <source>
        <dbReference type="ARBA" id="ARBA00022553"/>
    </source>
</evidence>
<feature type="binding site" evidence="3">
    <location>
        <position position="353"/>
    </location>
    <ligand>
        <name>Zn(2+)</name>
        <dbReference type="ChEBI" id="CHEBI:29105"/>
        <label>1</label>
    </ligand>
</feature>
<dbReference type="CDD" id="cd16012">
    <property type="entry name" value="ALP"/>
    <property type="match status" value="1"/>
</dbReference>
<dbReference type="EC" id="3.1.3.1" evidence="6"/>
<dbReference type="AlphaFoldDB" id="A0A4Y9QYU8"/>
<feature type="active site" description="Phosphoserine intermediate" evidence="2">
    <location>
        <position position="134"/>
    </location>
</feature>
<feature type="disulfide bond" evidence="4">
    <location>
        <begin position="200"/>
        <end position="208"/>
    </location>
</feature>
<dbReference type="GO" id="GO:0004035">
    <property type="term" value="F:alkaline phosphatase activity"/>
    <property type="evidence" value="ECO:0007669"/>
    <property type="project" value="UniProtKB-EC"/>
</dbReference>
<dbReference type="PRINTS" id="PR00113">
    <property type="entry name" value="ALKPHPHTASE"/>
</dbReference>
<dbReference type="PANTHER" id="PTHR11596">
    <property type="entry name" value="ALKALINE PHOSPHATASE"/>
    <property type="match status" value="1"/>
</dbReference>
<dbReference type="RefSeq" id="WP_135120895.1">
    <property type="nucleotide sequence ID" value="NZ_SPQZ01000004.1"/>
</dbReference>